<organism evidence="2 3">
    <name type="scientific">Nonomuraea turkmeniaca</name>
    <dbReference type="NCBI Taxonomy" id="103838"/>
    <lineage>
        <taxon>Bacteria</taxon>
        <taxon>Bacillati</taxon>
        <taxon>Actinomycetota</taxon>
        <taxon>Actinomycetes</taxon>
        <taxon>Streptosporangiales</taxon>
        <taxon>Streptosporangiaceae</taxon>
        <taxon>Nonomuraea</taxon>
    </lineage>
</organism>
<dbReference type="OrthoDB" id="4052716at2"/>
<sequence length="272" mass="29788">MTYALSQPKPAFRRAKHFGEELLAAGDRIVAAGVVPVLEPYWPIFPTAYGWWRFINHSARLLWQATNAGFSAEVTALTRNITDHTYSLAWLADVGEPGLAALEGAQYYAQSKIYEEAKEADWPLPDDAELRAAPQEPADPVEARRHRAIMGEISHFGNLAKAFSPDEGPGNSLYVVYRHLSDYTHAGPATAGRYAEPAGDGLFRLTDRAVPPGPADAIWTTVCLIQAGHIFSPMLTGDPLRDLLEKAANDMGLGTPERIAPRRKVKDGKQKA</sequence>
<accession>A0A5S4FAG5</accession>
<gene>
    <name evidence="2" type="ORF">ETD86_29425</name>
</gene>
<proteinExistence type="predicted"/>
<evidence type="ECO:0000313" key="3">
    <source>
        <dbReference type="Proteomes" id="UP000309128"/>
    </source>
</evidence>
<dbReference type="RefSeq" id="WP_138669486.1">
    <property type="nucleotide sequence ID" value="NZ_VCKY01000114.1"/>
</dbReference>
<dbReference type="Proteomes" id="UP000309128">
    <property type="component" value="Unassembled WGS sequence"/>
</dbReference>
<evidence type="ECO:0000256" key="1">
    <source>
        <dbReference type="SAM" id="MobiDB-lite"/>
    </source>
</evidence>
<name>A0A5S4FAG5_9ACTN</name>
<dbReference type="AlphaFoldDB" id="A0A5S4FAG5"/>
<feature type="region of interest" description="Disordered" evidence="1">
    <location>
        <begin position="253"/>
        <end position="272"/>
    </location>
</feature>
<reference evidence="2 3" key="1">
    <citation type="submission" date="2019-05" db="EMBL/GenBank/DDBJ databases">
        <title>Draft genome sequence of Nonomuraea turkmeniaca DSM 43926.</title>
        <authorList>
            <person name="Saricaoglu S."/>
            <person name="Isik K."/>
        </authorList>
    </citation>
    <scope>NUCLEOTIDE SEQUENCE [LARGE SCALE GENOMIC DNA]</scope>
    <source>
        <strain evidence="2 3">DSM 43926</strain>
    </source>
</reference>
<dbReference type="EMBL" id="VCKY01000114">
    <property type="protein sequence ID" value="TMR14069.1"/>
    <property type="molecule type" value="Genomic_DNA"/>
</dbReference>
<protein>
    <submittedName>
        <fullName evidence="2">Uncharacterized protein</fullName>
    </submittedName>
</protein>
<keyword evidence="3" id="KW-1185">Reference proteome</keyword>
<evidence type="ECO:0000313" key="2">
    <source>
        <dbReference type="EMBL" id="TMR14069.1"/>
    </source>
</evidence>
<comment type="caution">
    <text evidence="2">The sequence shown here is derived from an EMBL/GenBank/DDBJ whole genome shotgun (WGS) entry which is preliminary data.</text>
</comment>